<proteinExistence type="inferred from homology"/>
<dbReference type="AlphaFoldDB" id="A0A5M3Z6I3"/>
<evidence type="ECO:0000256" key="1">
    <source>
        <dbReference type="ARBA" id="ARBA00001971"/>
    </source>
</evidence>
<feature type="binding site" description="axial binding residue" evidence="8">
    <location>
        <position position="421"/>
    </location>
    <ligand>
        <name>heme</name>
        <dbReference type="ChEBI" id="CHEBI:30413"/>
    </ligand>
    <ligandPart>
        <name>Fe</name>
        <dbReference type="ChEBI" id="CHEBI:18248"/>
    </ligandPart>
</feature>
<comment type="caution">
    <text evidence="10">The sequence shown here is derived from an EMBL/GenBank/DDBJ whole genome shotgun (WGS) entry which is preliminary data.</text>
</comment>
<keyword evidence="3 8" id="KW-0349">Heme</keyword>
<dbReference type="EMBL" id="BLJY01000008">
    <property type="protein sequence ID" value="GFF18281.1"/>
    <property type="molecule type" value="Genomic_DNA"/>
</dbReference>
<dbReference type="PANTHER" id="PTHR46300">
    <property type="entry name" value="P450, PUTATIVE (EUROFUNG)-RELATED-RELATED"/>
    <property type="match status" value="1"/>
</dbReference>
<accession>A0A5M3Z6I3</accession>
<protein>
    <submittedName>
        <fullName evidence="10">Uncharacterized protein</fullName>
    </submittedName>
</protein>
<dbReference type="InterPro" id="IPR050364">
    <property type="entry name" value="Cytochrome_P450_fung"/>
</dbReference>
<evidence type="ECO:0000256" key="2">
    <source>
        <dbReference type="ARBA" id="ARBA00010617"/>
    </source>
</evidence>
<keyword evidence="4 8" id="KW-0479">Metal-binding</keyword>
<dbReference type="GO" id="GO:0005506">
    <property type="term" value="F:iron ion binding"/>
    <property type="evidence" value="ECO:0007669"/>
    <property type="project" value="InterPro"/>
</dbReference>
<dbReference type="GO" id="GO:0004497">
    <property type="term" value="F:monooxygenase activity"/>
    <property type="evidence" value="ECO:0007669"/>
    <property type="project" value="UniProtKB-KW"/>
</dbReference>
<comment type="cofactor">
    <cofactor evidence="1 8">
        <name>heme</name>
        <dbReference type="ChEBI" id="CHEBI:30413"/>
    </cofactor>
</comment>
<dbReference type="InterPro" id="IPR001128">
    <property type="entry name" value="Cyt_P450"/>
</dbReference>
<name>A0A5M3Z6I3_ASPTE</name>
<evidence type="ECO:0000313" key="10">
    <source>
        <dbReference type="EMBL" id="GFF18281.1"/>
    </source>
</evidence>
<evidence type="ECO:0000256" key="9">
    <source>
        <dbReference type="RuleBase" id="RU000461"/>
    </source>
</evidence>
<dbReference type="PROSITE" id="PS00086">
    <property type="entry name" value="CYTOCHROME_P450"/>
    <property type="match status" value="1"/>
</dbReference>
<dbReference type="InterPro" id="IPR017972">
    <property type="entry name" value="Cyt_P450_CS"/>
</dbReference>
<evidence type="ECO:0000256" key="6">
    <source>
        <dbReference type="ARBA" id="ARBA00023004"/>
    </source>
</evidence>
<dbReference type="GO" id="GO:0016705">
    <property type="term" value="F:oxidoreductase activity, acting on paired donors, with incorporation or reduction of molecular oxygen"/>
    <property type="evidence" value="ECO:0007669"/>
    <property type="project" value="InterPro"/>
</dbReference>
<evidence type="ECO:0000313" key="11">
    <source>
        <dbReference type="Proteomes" id="UP000452235"/>
    </source>
</evidence>
<evidence type="ECO:0000256" key="7">
    <source>
        <dbReference type="ARBA" id="ARBA00023033"/>
    </source>
</evidence>
<dbReference type="GO" id="GO:0020037">
    <property type="term" value="F:heme binding"/>
    <property type="evidence" value="ECO:0007669"/>
    <property type="project" value="InterPro"/>
</dbReference>
<dbReference type="PRINTS" id="PR00463">
    <property type="entry name" value="EP450I"/>
</dbReference>
<keyword evidence="11" id="KW-1185">Reference proteome</keyword>
<evidence type="ECO:0000256" key="3">
    <source>
        <dbReference type="ARBA" id="ARBA00022617"/>
    </source>
</evidence>
<gene>
    <name evidence="10" type="ORF">ATEIFO6365_0008022500</name>
</gene>
<reference evidence="10 11" key="1">
    <citation type="submission" date="2020-01" db="EMBL/GenBank/DDBJ databases">
        <title>Aspergillus terreus IFO 6365 whole genome shotgun sequence.</title>
        <authorList>
            <person name="Kanamasa S."/>
            <person name="Takahashi H."/>
        </authorList>
    </citation>
    <scope>NUCLEOTIDE SEQUENCE [LARGE SCALE GENOMIC DNA]</scope>
    <source>
        <strain evidence="10 11">IFO 6365</strain>
    </source>
</reference>
<evidence type="ECO:0000256" key="8">
    <source>
        <dbReference type="PIRSR" id="PIRSR602401-1"/>
    </source>
</evidence>
<organism evidence="10 11">
    <name type="scientific">Aspergillus terreus</name>
    <dbReference type="NCBI Taxonomy" id="33178"/>
    <lineage>
        <taxon>Eukaryota</taxon>
        <taxon>Fungi</taxon>
        <taxon>Dikarya</taxon>
        <taxon>Ascomycota</taxon>
        <taxon>Pezizomycotina</taxon>
        <taxon>Eurotiomycetes</taxon>
        <taxon>Eurotiomycetidae</taxon>
        <taxon>Eurotiales</taxon>
        <taxon>Aspergillaceae</taxon>
        <taxon>Aspergillus</taxon>
        <taxon>Aspergillus subgen. Circumdati</taxon>
    </lineage>
</organism>
<dbReference type="PANTHER" id="PTHR46300:SF1">
    <property type="entry name" value="P450, PUTATIVE (EUROFUNG)-RELATED"/>
    <property type="match status" value="1"/>
</dbReference>
<dbReference type="OrthoDB" id="1470350at2759"/>
<dbReference type="CDD" id="cd11065">
    <property type="entry name" value="CYP64-like"/>
    <property type="match status" value="1"/>
</dbReference>
<keyword evidence="7 9" id="KW-0503">Monooxygenase</keyword>
<dbReference type="InterPro" id="IPR002401">
    <property type="entry name" value="Cyt_P450_E_grp-I"/>
</dbReference>
<dbReference type="InterPro" id="IPR036396">
    <property type="entry name" value="Cyt_P450_sf"/>
</dbReference>
<dbReference type="VEuPathDB" id="FungiDB:ATEG_06474"/>
<sequence length="502" mass="57995">MAVNLPILSILLLLLILPLLLPLLRRKHDRPLPPGPRPLPFLGNLHQQSWSEPWKTYREWHEIYGPLISFKIGPYQVISVGNHQVAKDLLERRGAIYSSRPESVWSQYMTKGLQPVFQSYTNSWKLIHKLQMPLLSTVAINAYLPLLDLETRQLLIDLLLPQFISGPVAQFAFSTASCLLTGERVKSAVAISFHEAKDVIDGFFKDIHWTYILLDLIPGVKYMPSWLIKFKQVSDAFYKNAVRTYHRVFGRAIHLRKWTWVRAVMSHRDAQKTTWEQICFALGELWTAMSVTTPVMLMVFTRLSLLNRDKFLRLQQEIDSVCGPDRLPSPEVIEHLPYLNAYILEMLRLDTLIPLGFLRSVDKDDEYMGYRIPANAIVIPNTWCLDHDESVYPDPYGFHPERWLADPNLPLGAFGFGRRKCPGRFLATRSLKLAIARIAWAFNLVWNAGPIPTSPRYAGLILRPRDFLGVFQPRSLERRAVIEQEWSDGERLEDHYTDIQMN</sequence>
<keyword evidence="5 9" id="KW-0560">Oxidoreductase</keyword>
<dbReference type="Proteomes" id="UP000452235">
    <property type="component" value="Unassembled WGS sequence"/>
</dbReference>
<dbReference type="SUPFAM" id="SSF48264">
    <property type="entry name" value="Cytochrome P450"/>
    <property type="match status" value="1"/>
</dbReference>
<evidence type="ECO:0000256" key="4">
    <source>
        <dbReference type="ARBA" id="ARBA00022723"/>
    </source>
</evidence>
<keyword evidence="6 8" id="KW-0408">Iron</keyword>
<dbReference type="Pfam" id="PF00067">
    <property type="entry name" value="p450"/>
    <property type="match status" value="1"/>
</dbReference>
<dbReference type="Gene3D" id="1.10.630.10">
    <property type="entry name" value="Cytochrome P450"/>
    <property type="match status" value="1"/>
</dbReference>
<comment type="similarity">
    <text evidence="2 9">Belongs to the cytochrome P450 family.</text>
</comment>
<evidence type="ECO:0000256" key="5">
    <source>
        <dbReference type="ARBA" id="ARBA00023002"/>
    </source>
</evidence>